<gene>
    <name evidence="1" type="ORF">SAMN02745226_00600</name>
</gene>
<dbReference type="Proteomes" id="UP000184207">
    <property type="component" value="Unassembled WGS sequence"/>
</dbReference>
<evidence type="ECO:0000313" key="2">
    <source>
        <dbReference type="Proteomes" id="UP000184207"/>
    </source>
</evidence>
<evidence type="ECO:0008006" key="3">
    <source>
        <dbReference type="Google" id="ProtNLM"/>
    </source>
</evidence>
<organism evidence="1 2">
    <name type="scientific">Fervidobacterium gondwanense DSM 13020</name>
    <dbReference type="NCBI Taxonomy" id="1121883"/>
    <lineage>
        <taxon>Bacteria</taxon>
        <taxon>Thermotogati</taxon>
        <taxon>Thermotogota</taxon>
        <taxon>Thermotogae</taxon>
        <taxon>Thermotogales</taxon>
        <taxon>Fervidobacteriaceae</taxon>
        <taxon>Fervidobacterium</taxon>
    </lineage>
</organism>
<dbReference type="OrthoDB" id="37614at2"/>
<name>A0A1M7S7E5_FERGO</name>
<dbReference type="STRING" id="1121883.SAMN02745226_00600"/>
<accession>A0A1M7S7E5</accession>
<dbReference type="InterPro" id="IPR011990">
    <property type="entry name" value="TPR-like_helical_dom_sf"/>
</dbReference>
<protein>
    <recommendedName>
        <fullName evidence="3">Tetratricopeptide repeat-containing protein</fullName>
    </recommendedName>
</protein>
<dbReference type="SUPFAM" id="SSF48452">
    <property type="entry name" value="TPR-like"/>
    <property type="match status" value="1"/>
</dbReference>
<dbReference type="Gene3D" id="1.25.40.10">
    <property type="entry name" value="Tetratricopeptide repeat domain"/>
    <property type="match status" value="1"/>
</dbReference>
<dbReference type="EMBL" id="FRDJ01000002">
    <property type="protein sequence ID" value="SHN54391.1"/>
    <property type="molecule type" value="Genomic_DNA"/>
</dbReference>
<evidence type="ECO:0000313" key="1">
    <source>
        <dbReference type="EMBL" id="SHN54391.1"/>
    </source>
</evidence>
<reference evidence="2" key="1">
    <citation type="submission" date="2016-12" db="EMBL/GenBank/DDBJ databases">
        <authorList>
            <person name="Varghese N."/>
            <person name="Submissions S."/>
        </authorList>
    </citation>
    <scope>NUCLEOTIDE SEQUENCE [LARGE SCALE GENOMIC DNA]</scope>
    <source>
        <strain evidence="2">DSM 13020</strain>
    </source>
</reference>
<keyword evidence="2" id="KW-1185">Reference proteome</keyword>
<sequence>MKVEKFSLILLTIFAVLFIVSYSHSLKISNELEQTKKVVKAYELYVNNDQNFEKFVSENDLKDLVNLVSKQKITSIRTKIDNAKSAYRNGNYSESADILRTIKDEENPWADEIYFYLGMSLYKIGEIESAKLFLSSFIDNFQYSIYRKEALMLLREISIGDMKKRVEEALNKLSTSY</sequence>
<proteinExistence type="predicted"/>
<dbReference type="RefSeq" id="WP_072758167.1">
    <property type="nucleotide sequence ID" value="NZ_FRDJ01000002.1"/>
</dbReference>
<dbReference type="AlphaFoldDB" id="A0A1M7S7E5"/>